<evidence type="ECO:0000313" key="2">
    <source>
        <dbReference type="EMBL" id="WPJ98166.1"/>
    </source>
</evidence>
<feature type="transmembrane region" description="Helical" evidence="1">
    <location>
        <begin position="12"/>
        <end position="38"/>
    </location>
</feature>
<protein>
    <submittedName>
        <fullName evidence="2">Prepilin-type N-terminal cleavage/methylation domain-containing protein</fullName>
    </submittedName>
</protein>
<dbReference type="EMBL" id="CP138858">
    <property type="protein sequence ID" value="WPJ98166.1"/>
    <property type="molecule type" value="Genomic_DNA"/>
</dbReference>
<gene>
    <name evidence="2" type="ORF">SH580_10690</name>
</gene>
<keyword evidence="1" id="KW-0812">Transmembrane</keyword>
<dbReference type="PROSITE" id="PS00409">
    <property type="entry name" value="PROKAR_NTER_METHYL"/>
    <property type="match status" value="1"/>
</dbReference>
<evidence type="ECO:0000313" key="3">
    <source>
        <dbReference type="Proteomes" id="UP001324993"/>
    </source>
</evidence>
<keyword evidence="1" id="KW-0472">Membrane</keyword>
<dbReference type="InterPro" id="IPR012902">
    <property type="entry name" value="N_methyl_site"/>
</dbReference>
<sequence length="183" mass="19865">MSAEARMVQVRAGFTLVEVMVGLFLFSVMSLGLAASMIQSLKISDHVLSRSTAHSIALGYAEQIMAHSYYELKEDLSLGTEFKLVAASLGTSGSGAEEQSFKFGVEREQIIVMDIDRESREATRVMPMRFTINGTSLSSGSAPLSALEIVIDYSYLKSGGDESDDGSWANDSVRVVKSLVDIY</sequence>
<reference evidence="2 3" key="1">
    <citation type="submission" date="2023-11" db="EMBL/GenBank/DDBJ databases">
        <title>Coraliomargarita sp. nov., isolated from marine algae.</title>
        <authorList>
            <person name="Lee J.K."/>
            <person name="Baek J.H."/>
            <person name="Kim J.M."/>
            <person name="Choi D.G."/>
            <person name="Jeon C.O."/>
        </authorList>
    </citation>
    <scope>NUCLEOTIDE SEQUENCE [LARGE SCALE GENOMIC DNA]</scope>
    <source>
        <strain evidence="2 3">J2-16</strain>
    </source>
</reference>
<name>A0ABZ0RSV8_9BACT</name>
<dbReference type="RefSeq" id="WP_319834969.1">
    <property type="nucleotide sequence ID" value="NZ_CP138858.1"/>
</dbReference>
<organism evidence="2 3">
    <name type="scientific">Coraliomargarita algicola</name>
    <dbReference type="NCBI Taxonomy" id="3092156"/>
    <lineage>
        <taxon>Bacteria</taxon>
        <taxon>Pseudomonadati</taxon>
        <taxon>Verrucomicrobiota</taxon>
        <taxon>Opitutia</taxon>
        <taxon>Puniceicoccales</taxon>
        <taxon>Coraliomargaritaceae</taxon>
        <taxon>Coraliomargarita</taxon>
    </lineage>
</organism>
<dbReference type="Proteomes" id="UP001324993">
    <property type="component" value="Chromosome"/>
</dbReference>
<keyword evidence="1" id="KW-1133">Transmembrane helix</keyword>
<keyword evidence="3" id="KW-1185">Reference proteome</keyword>
<dbReference type="Pfam" id="PF07963">
    <property type="entry name" value="N_methyl"/>
    <property type="match status" value="1"/>
</dbReference>
<dbReference type="NCBIfam" id="TIGR02532">
    <property type="entry name" value="IV_pilin_GFxxxE"/>
    <property type="match status" value="1"/>
</dbReference>
<accession>A0ABZ0RSV8</accession>
<evidence type="ECO:0000256" key="1">
    <source>
        <dbReference type="SAM" id="Phobius"/>
    </source>
</evidence>
<proteinExistence type="predicted"/>